<dbReference type="Pfam" id="PF18402">
    <property type="entry name" value="Thioredoxin_14"/>
    <property type="match status" value="1"/>
</dbReference>
<name>A0ABM0U6P0_CAMSA</name>
<reference evidence="2" key="1">
    <citation type="journal article" date="2014" name="Nat. Commun.">
        <title>The emerging biofuel crop Camelina sativa retains a highly undifferentiated hexaploid genome structure.</title>
        <authorList>
            <person name="Kagale S."/>
            <person name="Koh C."/>
            <person name="Nixon J."/>
            <person name="Bollina V."/>
            <person name="Clarke W.E."/>
            <person name="Tuteja R."/>
            <person name="Spillane C."/>
            <person name="Robinson S.J."/>
            <person name="Links M.G."/>
            <person name="Clarke C."/>
            <person name="Higgins E.E."/>
            <person name="Huebert T."/>
            <person name="Sharpe A.G."/>
            <person name="Parkin I.A."/>
        </authorList>
    </citation>
    <scope>NUCLEOTIDE SEQUENCE [LARGE SCALE GENOMIC DNA]</scope>
    <source>
        <strain evidence="2">cv. DH55</strain>
    </source>
</reference>
<dbReference type="GeneID" id="104720542"/>
<dbReference type="Proteomes" id="UP000694864">
    <property type="component" value="Chromosome 2"/>
</dbReference>
<protein>
    <submittedName>
        <fullName evidence="3">UDP-glucose:glycoprotein glucosyltransferase-like</fullName>
    </submittedName>
</protein>
<evidence type="ECO:0000313" key="2">
    <source>
        <dbReference type="Proteomes" id="UP000694864"/>
    </source>
</evidence>
<accession>A0ABM0U6P0</accession>
<dbReference type="InterPro" id="IPR040692">
    <property type="entry name" value="UGGT_TRXL_3"/>
</dbReference>
<dbReference type="InterPro" id="IPR009448">
    <property type="entry name" value="UDP-g_GGtrans"/>
</dbReference>
<dbReference type="PANTHER" id="PTHR11226:SF0">
    <property type="entry name" value="UDP-GLUCOSE:GLYCOPROTEIN GLUCOSYLTRANSFERASE"/>
    <property type="match status" value="1"/>
</dbReference>
<sequence length="108" mass="12369">MDILLKLQQEHTLKEASEARSMFVFKLGLAKLKCSFLMNGIVFDYVEEETLLNAMNDEFPKIQEQVYYGQIESHTNVLDKLLSESGLPRYNPHIISGGKNKPVNGFIY</sequence>
<proteinExistence type="predicted"/>
<dbReference type="PANTHER" id="PTHR11226">
    <property type="entry name" value="UDP-GLUCOSE GLYCOPROTEIN:GLUCOSYLTRANSFERASE"/>
    <property type="match status" value="1"/>
</dbReference>
<keyword evidence="2" id="KW-1185">Reference proteome</keyword>
<organism evidence="2 3">
    <name type="scientific">Camelina sativa</name>
    <name type="common">False flax</name>
    <name type="synonym">Myagrum sativum</name>
    <dbReference type="NCBI Taxonomy" id="90675"/>
    <lineage>
        <taxon>Eukaryota</taxon>
        <taxon>Viridiplantae</taxon>
        <taxon>Streptophyta</taxon>
        <taxon>Embryophyta</taxon>
        <taxon>Tracheophyta</taxon>
        <taxon>Spermatophyta</taxon>
        <taxon>Magnoliopsida</taxon>
        <taxon>eudicotyledons</taxon>
        <taxon>Gunneridae</taxon>
        <taxon>Pentapetalae</taxon>
        <taxon>rosids</taxon>
        <taxon>malvids</taxon>
        <taxon>Brassicales</taxon>
        <taxon>Brassicaceae</taxon>
        <taxon>Camelineae</taxon>
        <taxon>Camelina</taxon>
    </lineage>
</organism>
<feature type="domain" description="UGGT thioredoxin-like" evidence="1">
    <location>
        <begin position="9"/>
        <end position="94"/>
    </location>
</feature>
<gene>
    <name evidence="3" type="primary">LOC104720542</name>
</gene>
<evidence type="ECO:0000259" key="1">
    <source>
        <dbReference type="Pfam" id="PF18402"/>
    </source>
</evidence>
<reference evidence="3" key="2">
    <citation type="submission" date="2025-08" db="UniProtKB">
        <authorList>
            <consortium name="RefSeq"/>
        </authorList>
    </citation>
    <scope>IDENTIFICATION</scope>
    <source>
        <tissue evidence="3">Leaf</tissue>
    </source>
</reference>
<evidence type="ECO:0000313" key="3">
    <source>
        <dbReference type="RefSeq" id="XP_010436736.1"/>
    </source>
</evidence>
<dbReference type="RefSeq" id="XP_010436736.1">
    <property type="nucleotide sequence ID" value="XM_010438434.1"/>
</dbReference>